<evidence type="ECO:0000256" key="7">
    <source>
        <dbReference type="ARBA" id="ARBA00023136"/>
    </source>
</evidence>
<dbReference type="GO" id="GO:0005789">
    <property type="term" value="C:endoplasmic reticulum membrane"/>
    <property type="evidence" value="ECO:0007669"/>
    <property type="project" value="UniProtKB-SubCell"/>
</dbReference>
<dbReference type="GO" id="GO:0010945">
    <property type="term" value="F:coenzyme A diphosphatase activity"/>
    <property type="evidence" value="ECO:0007669"/>
    <property type="project" value="InterPro"/>
</dbReference>
<proteinExistence type="predicted"/>
<keyword evidence="5 8" id="KW-1133">Transmembrane helix</keyword>
<gene>
    <name evidence="10" type="ORF">RCL2_000541700</name>
    <name evidence="9" type="ORF">RclHR1_05810014</name>
</gene>
<keyword evidence="4" id="KW-0256">Endoplasmic reticulum</keyword>
<name>A0A2Z6S7J6_9GLOM</name>
<evidence type="ECO:0000256" key="4">
    <source>
        <dbReference type="ARBA" id="ARBA00022824"/>
    </source>
</evidence>
<accession>A0A2Z6S7J6</accession>
<evidence type="ECO:0000313" key="9">
    <source>
        <dbReference type="EMBL" id="GBC04702.1"/>
    </source>
</evidence>
<reference evidence="10" key="2">
    <citation type="submission" date="2019-10" db="EMBL/GenBank/DDBJ databases">
        <title>Conservation and host-specific expression of non-tandemly repeated heterogenous ribosome RNA gene in arbuscular mycorrhizal fungi.</title>
        <authorList>
            <person name="Maeda T."/>
            <person name="Kobayashi Y."/>
            <person name="Nakagawa T."/>
            <person name="Ezawa T."/>
            <person name="Yamaguchi K."/>
            <person name="Bino T."/>
            <person name="Nishimoto Y."/>
            <person name="Shigenobu S."/>
            <person name="Kawaguchi M."/>
        </authorList>
    </citation>
    <scope>NUCLEOTIDE SEQUENCE</scope>
    <source>
        <strain evidence="10">HR1</strain>
    </source>
</reference>
<organism evidence="9 11">
    <name type="scientific">Rhizophagus clarus</name>
    <dbReference type="NCBI Taxonomy" id="94130"/>
    <lineage>
        <taxon>Eukaryota</taxon>
        <taxon>Fungi</taxon>
        <taxon>Fungi incertae sedis</taxon>
        <taxon>Mucoromycota</taxon>
        <taxon>Glomeromycotina</taxon>
        <taxon>Glomeromycetes</taxon>
        <taxon>Glomerales</taxon>
        <taxon>Glomeraceae</taxon>
        <taxon>Rhizophagus</taxon>
    </lineage>
</organism>
<reference evidence="9 11" key="1">
    <citation type="submission" date="2017-11" db="EMBL/GenBank/DDBJ databases">
        <title>The genome of Rhizophagus clarus HR1 reveals common genetic basis of auxotrophy among arbuscular mycorrhizal fungi.</title>
        <authorList>
            <person name="Kobayashi Y."/>
        </authorList>
    </citation>
    <scope>NUCLEOTIDE SEQUENCE [LARGE SCALE GENOMIC DNA]</scope>
    <source>
        <strain evidence="9 11">HR1</strain>
    </source>
</reference>
<comment type="caution">
    <text evidence="9">The sequence shown here is derived from an EMBL/GenBank/DDBJ whole genome shotgun (WGS) entry which is preliminary data.</text>
</comment>
<feature type="transmembrane region" description="Helical" evidence="8">
    <location>
        <begin position="49"/>
        <end position="68"/>
    </location>
</feature>
<dbReference type="GO" id="GO:0008654">
    <property type="term" value="P:phospholipid biosynthetic process"/>
    <property type="evidence" value="ECO:0007669"/>
    <property type="project" value="TreeGrafter"/>
</dbReference>
<feature type="transmembrane region" description="Helical" evidence="8">
    <location>
        <begin position="255"/>
        <end position="275"/>
    </location>
</feature>
<dbReference type="Proteomes" id="UP000615446">
    <property type="component" value="Unassembled WGS sequence"/>
</dbReference>
<dbReference type="STRING" id="94130.A0A2Z6S7J6"/>
<dbReference type="EMBL" id="BEXD01003961">
    <property type="protein sequence ID" value="GBC04702.1"/>
    <property type="molecule type" value="Genomic_DNA"/>
</dbReference>
<dbReference type="GO" id="GO:0019915">
    <property type="term" value="P:lipid storage"/>
    <property type="evidence" value="ECO:0007669"/>
    <property type="project" value="InterPro"/>
</dbReference>
<evidence type="ECO:0000313" key="11">
    <source>
        <dbReference type="Proteomes" id="UP000247702"/>
    </source>
</evidence>
<dbReference type="EMBL" id="BLAL01000034">
    <property type="protein sequence ID" value="GES78098.1"/>
    <property type="molecule type" value="Genomic_DNA"/>
</dbReference>
<dbReference type="Proteomes" id="UP000247702">
    <property type="component" value="Unassembled WGS sequence"/>
</dbReference>
<dbReference type="AlphaFoldDB" id="A0A2Z6S7J6"/>
<feature type="transmembrane region" description="Helical" evidence="8">
    <location>
        <begin position="188"/>
        <end position="204"/>
    </location>
</feature>
<keyword evidence="3" id="KW-0378">Hydrolase</keyword>
<dbReference type="GO" id="GO:0034389">
    <property type="term" value="P:lipid droplet organization"/>
    <property type="evidence" value="ECO:0007669"/>
    <property type="project" value="TreeGrafter"/>
</dbReference>
<evidence type="ECO:0000256" key="8">
    <source>
        <dbReference type="SAM" id="Phobius"/>
    </source>
</evidence>
<dbReference type="OrthoDB" id="5579088at2759"/>
<feature type="transmembrane region" description="Helical" evidence="8">
    <location>
        <begin position="225"/>
        <end position="249"/>
    </location>
</feature>
<keyword evidence="6" id="KW-0443">Lipid metabolism</keyword>
<feature type="transmembrane region" description="Helical" evidence="8">
    <location>
        <begin position="130"/>
        <end position="148"/>
    </location>
</feature>
<keyword evidence="11" id="KW-1185">Reference proteome</keyword>
<feature type="transmembrane region" description="Helical" evidence="8">
    <location>
        <begin position="102"/>
        <end position="118"/>
    </location>
</feature>
<evidence type="ECO:0000256" key="2">
    <source>
        <dbReference type="ARBA" id="ARBA00022692"/>
    </source>
</evidence>
<protein>
    <submittedName>
        <fullName evidence="10">Phosphoinositide biosynthesis protein</fullName>
    </submittedName>
</protein>
<keyword evidence="7 8" id="KW-0472">Membrane</keyword>
<sequence length="292" mass="34671">MTVLEKVEKVEKVEKEGGIKFKKECVFELEKDKGVLLKRNLKSLMSKKFIIGCFYVLTVVLGSIYGSYQQKFSTSFETSSWFDYFNITHKSNLINQYFVKKGWFWTSIIFIIYSPRVIHANKPGQYFKFVIRWILATLYWYSITQRFFGPSIMDRIFVFTGGKCDDYQVFEAYACKKNGGRWIGGYDLSGHCFLLIHASLLLWEEITAFTCRPKNWEIAREKEKILSGILVFLLLLWWFMLVVTTIYFHNFSEKLTGTIFGVLYWIIYNYICYVHPNKLMPYDLKELEEREL</sequence>
<evidence type="ECO:0000313" key="10">
    <source>
        <dbReference type="EMBL" id="GES78098.1"/>
    </source>
</evidence>
<evidence type="ECO:0000256" key="3">
    <source>
        <dbReference type="ARBA" id="ARBA00022801"/>
    </source>
</evidence>
<dbReference type="PANTHER" id="PTHR23129">
    <property type="entry name" value="ACYL-COENZYME A DIPHOSPHATASE FITM2"/>
    <property type="match status" value="1"/>
</dbReference>
<dbReference type="InterPro" id="IPR019388">
    <property type="entry name" value="FIT"/>
</dbReference>
<dbReference type="PANTHER" id="PTHR23129:SF0">
    <property type="entry name" value="ACYL-COENZYME A DIPHOSPHATASE FITM2"/>
    <property type="match status" value="1"/>
</dbReference>
<evidence type="ECO:0000256" key="5">
    <source>
        <dbReference type="ARBA" id="ARBA00022989"/>
    </source>
</evidence>
<evidence type="ECO:0000256" key="1">
    <source>
        <dbReference type="ARBA" id="ARBA00004477"/>
    </source>
</evidence>
<dbReference type="Pfam" id="PF10261">
    <property type="entry name" value="FIT"/>
    <property type="match status" value="2"/>
</dbReference>
<keyword evidence="2 8" id="KW-0812">Transmembrane</keyword>
<evidence type="ECO:0000256" key="6">
    <source>
        <dbReference type="ARBA" id="ARBA00023098"/>
    </source>
</evidence>
<comment type="subcellular location">
    <subcellularLocation>
        <location evidence="1">Endoplasmic reticulum membrane</location>
        <topology evidence="1">Multi-pass membrane protein</topology>
    </subcellularLocation>
</comment>